<gene>
    <name evidence="1" type="primary">Cnig_chr_I.g3493</name>
    <name evidence="1" type="ORF">B9Z55_003493</name>
</gene>
<organism evidence="1 2">
    <name type="scientific">Caenorhabditis nigoni</name>
    <dbReference type="NCBI Taxonomy" id="1611254"/>
    <lineage>
        <taxon>Eukaryota</taxon>
        <taxon>Metazoa</taxon>
        <taxon>Ecdysozoa</taxon>
        <taxon>Nematoda</taxon>
        <taxon>Chromadorea</taxon>
        <taxon>Rhabditida</taxon>
        <taxon>Rhabditina</taxon>
        <taxon>Rhabditomorpha</taxon>
        <taxon>Rhabditoidea</taxon>
        <taxon>Rhabditidae</taxon>
        <taxon>Peloderinae</taxon>
        <taxon>Caenorhabditis</taxon>
    </lineage>
</organism>
<keyword evidence="2" id="KW-1185">Reference proteome</keyword>
<reference evidence="2" key="1">
    <citation type="submission" date="2017-10" db="EMBL/GenBank/DDBJ databases">
        <title>Rapid genome shrinkage in a self-fertile nematode reveals novel sperm competition proteins.</title>
        <authorList>
            <person name="Yin D."/>
            <person name="Schwarz E.M."/>
            <person name="Thomas C.G."/>
            <person name="Felde R.L."/>
            <person name="Korf I.F."/>
            <person name="Cutter A.D."/>
            <person name="Schartner C.M."/>
            <person name="Ralston E.J."/>
            <person name="Meyer B.J."/>
            <person name="Haag E.S."/>
        </authorList>
    </citation>
    <scope>NUCLEOTIDE SEQUENCE [LARGE SCALE GENOMIC DNA]</scope>
    <source>
        <strain evidence="2">JU1422</strain>
    </source>
</reference>
<name>A0A2G5VQY6_9PELO</name>
<dbReference type="AlphaFoldDB" id="A0A2G5VQY6"/>
<accession>A0A2G5VQY6</accession>
<protein>
    <submittedName>
        <fullName evidence="1">Uncharacterized protein</fullName>
    </submittedName>
</protein>
<comment type="caution">
    <text evidence="1">The sequence shown here is derived from an EMBL/GenBank/DDBJ whole genome shotgun (WGS) entry which is preliminary data.</text>
</comment>
<dbReference type="EMBL" id="PDUG01000001">
    <property type="protein sequence ID" value="PIC54091.1"/>
    <property type="molecule type" value="Genomic_DNA"/>
</dbReference>
<proteinExistence type="predicted"/>
<dbReference type="Proteomes" id="UP000230233">
    <property type="component" value="Chromosome I"/>
</dbReference>
<evidence type="ECO:0000313" key="1">
    <source>
        <dbReference type="EMBL" id="PIC54091.1"/>
    </source>
</evidence>
<sequence>MKTNVCVSPIPHYLSFLCFLFIFHRPNHFIIVSNWRNVSASSFFSSLYYFSEILYIFLNIPCASGDDKKSPIQSFWKKFNVKKCYILDISEIQISLNTPGDGKVLEIKRQFKKLRNRPANESDARILSSPWT</sequence>
<evidence type="ECO:0000313" key="2">
    <source>
        <dbReference type="Proteomes" id="UP000230233"/>
    </source>
</evidence>